<evidence type="ECO:0000256" key="1">
    <source>
        <dbReference type="ARBA" id="ARBA00023125"/>
    </source>
</evidence>
<protein>
    <recommendedName>
        <fullName evidence="3">HTH cro/C1-type domain-containing protein</fullName>
    </recommendedName>
</protein>
<dbReference type="PROSITE" id="PS50943">
    <property type="entry name" value="HTH_CROC1"/>
    <property type="match status" value="1"/>
</dbReference>
<dbReference type="SMART" id="SM00530">
    <property type="entry name" value="HTH_XRE"/>
    <property type="match status" value="1"/>
</dbReference>
<evidence type="ECO:0000256" key="2">
    <source>
        <dbReference type="SAM" id="Coils"/>
    </source>
</evidence>
<dbReference type="Pfam" id="PF01381">
    <property type="entry name" value="HTH_3"/>
    <property type="match status" value="1"/>
</dbReference>
<reference evidence="4" key="1">
    <citation type="journal article" date="2014" name="Int. J. Syst. Evol. Microbiol.">
        <title>Complete genome sequence of Corynebacterium casei LMG S-19264T (=DSM 44701T), isolated from a smear-ripened cheese.</title>
        <authorList>
            <consortium name="US DOE Joint Genome Institute (JGI-PGF)"/>
            <person name="Walter F."/>
            <person name="Albersmeier A."/>
            <person name="Kalinowski J."/>
            <person name="Ruckert C."/>
        </authorList>
    </citation>
    <scope>NUCLEOTIDE SEQUENCE</scope>
    <source>
        <strain evidence="4">CGMCC 1.15958</strain>
    </source>
</reference>
<reference evidence="4" key="2">
    <citation type="submission" date="2020-09" db="EMBL/GenBank/DDBJ databases">
        <authorList>
            <person name="Sun Q."/>
            <person name="Zhou Y."/>
        </authorList>
    </citation>
    <scope>NUCLEOTIDE SEQUENCE</scope>
    <source>
        <strain evidence="4">CGMCC 1.15958</strain>
    </source>
</reference>
<dbReference type="Gene3D" id="1.10.260.40">
    <property type="entry name" value="lambda repressor-like DNA-binding domains"/>
    <property type="match status" value="1"/>
</dbReference>
<dbReference type="PANTHER" id="PTHR46558:SF11">
    <property type="entry name" value="HTH-TYPE TRANSCRIPTIONAL REGULATOR XRE"/>
    <property type="match status" value="1"/>
</dbReference>
<sequence length="164" mass="19290">MNKIYANIKAIRLAKGLKQEDVAEKLGLAPSNYGRVERGLTEISVERLEKIAEIFEMSVSSVLNYDKENPVDFKEDFEYYYNLSKKLAKQVEKLKEEDDQRDEEEIEDYRRKSREIDSLKTKIKQLQDKIKEKENIIQEKENIIKDKDRMIGILEKAIDMIGAK</sequence>
<dbReference type="SUPFAM" id="SSF47413">
    <property type="entry name" value="lambda repressor-like DNA-binding domains"/>
    <property type="match status" value="1"/>
</dbReference>
<gene>
    <name evidence="4" type="ORF">GCM10011514_02310</name>
</gene>
<dbReference type="PANTHER" id="PTHR46558">
    <property type="entry name" value="TRACRIPTIONAL REGULATORY PROTEIN-RELATED-RELATED"/>
    <property type="match status" value="1"/>
</dbReference>
<feature type="coiled-coil region" evidence="2">
    <location>
        <begin position="87"/>
        <end position="150"/>
    </location>
</feature>
<evidence type="ECO:0000313" key="4">
    <source>
        <dbReference type="EMBL" id="GGD41856.1"/>
    </source>
</evidence>
<dbReference type="GO" id="GO:0003677">
    <property type="term" value="F:DNA binding"/>
    <property type="evidence" value="ECO:0007669"/>
    <property type="project" value="UniProtKB-KW"/>
</dbReference>
<dbReference type="CDD" id="cd00093">
    <property type="entry name" value="HTH_XRE"/>
    <property type="match status" value="1"/>
</dbReference>
<evidence type="ECO:0000259" key="3">
    <source>
        <dbReference type="PROSITE" id="PS50943"/>
    </source>
</evidence>
<dbReference type="InterPro" id="IPR001387">
    <property type="entry name" value="Cro/C1-type_HTH"/>
</dbReference>
<comment type="caution">
    <text evidence="4">The sequence shown here is derived from an EMBL/GenBank/DDBJ whole genome shotgun (WGS) entry which is preliminary data.</text>
</comment>
<feature type="domain" description="HTH cro/C1-type" evidence="3">
    <location>
        <begin position="8"/>
        <end position="62"/>
    </location>
</feature>
<name>A0A916YEC6_9BACT</name>
<organism evidence="4 5">
    <name type="scientific">Emticicia aquatilis</name>
    <dbReference type="NCBI Taxonomy" id="1537369"/>
    <lineage>
        <taxon>Bacteria</taxon>
        <taxon>Pseudomonadati</taxon>
        <taxon>Bacteroidota</taxon>
        <taxon>Cytophagia</taxon>
        <taxon>Cytophagales</taxon>
        <taxon>Leadbetterellaceae</taxon>
        <taxon>Emticicia</taxon>
    </lineage>
</organism>
<dbReference type="Proteomes" id="UP000609064">
    <property type="component" value="Unassembled WGS sequence"/>
</dbReference>
<dbReference type="InterPro" id="IPR010982">
    <property type="entry name" value="Lambda_DNA-bd_dom_sf"/>
</dbReference>
<dbReference type="RefSeq" id="WP_188763794.1">
    <property type="nucleotide sequence ID" value="NZ_BMKK01000001.1"/>
</dbReference>
<dbReference type="EMBL" id="BMKK01000001">
    <property type="protein sequence ID" value="GGD41856.1"/>
    <property type="molecule type" value="Genomic_DNA"/>
</dbReference>
<keyword evidence="5" id="KW-1185">Reference proteome</keyword>
<keyword evidence="1" id="KW-0238">DNA-binding</keyword>
<proteinExistence type="predicted"/>
<dbReference type="AlphaFoldDB" id="A0A916YEC6"/>
<accession>A0A916YEC6</accession>
<evidence type="ECO:0000313" key="5">
    <source>
        <dbReference type="Proteomes" id="UP000609064"/>
    </source>
</evidence>
<keyword evidence="2" id="KW-0175">Coiled coil</keyword>